<dbReference type="PANTHER" id="PTHR41694:SF3">
    <property type="entry name" value="RNA-DIRECTED DNA POLYMERASE-RELATED"/>
    <property type="match status" value="1"/>
</dbReference>
<evidence type="ECO:0000313" key="15">
    <source>
        <dbReference type="Proteomes" id="UP001145742"/>
    </source>
</evidence>
<evidence type="ECO:0000256" key="6">
    <source>
        <dbReference type="ARBA" id="ARBA00022759"/>
    </source>
</evidence>
<evidence type="ECO:0000256" key="10">
    <source>
        <dbReference type="PROSITE-ProRule" id="PRU00450"/>
    </source>
</evidence>
<dbReference type="InterPro" id="IPR043128">
    <property type="entry name" value="Rev_trsase/Diguanyl_cyclase"/>
</dbReference>
<evidence type="ECO:0000259" key="13">
    <source>
        <dbReference type="PROSITE" id="PS50994"/>
    </source>
</evidence>
<keyword evidence="7" id="KW-0378">Hydrolase</keyword>
<keyword evidence="9" id="KW-0238">DNA-binding</keyword>
<dbReference type="Gene3D" id="3.30.70.270">
    <property type="match status" value="1"/>
</dbReference>
<dbReference type="Gene3D" id="3.30.420.10">
    <property type="entry name" value="Ribonuclease H-like superfamily/Ribonuclease H"/>
    <property type="match status" value="2"/>
</dbReference>
<reference evidence="14" key="1">
    <citation type="submission" date="2019-10" db="EMBL/GenBank/DDBJ databases">
        <authorList>
            <person name="Soares A.E.R."/>
            <person name="Aleixo A."/>
            <person name="Schneider P."/>
            <person name="Miyaki C.Y."/>
            <person name="Schneider M.P."/>
            <person name="Mello C."/>
            <person name="Vasconcelos A.T.R."/>
        </authorList>
    </citation>
    <scope>NUCLEOTIDE SEQUENCE</scope>
    <source>
        <tissue evidence="14">Muscle</tissue>
    </source>
</reference>
<gene>
    <name evidence="14" type="ORF">WISP_01002</name>
</gene>
<keyword evidence="10" id="KW-0863">Zinc-finger</keyword>
<keyword evidence="6" id="KW-0255">Endonuclease</keyword>
<feature type="domain" description="Integrase-type" evidence="11">
    <location>
        <begin position="326"/>
        <end position="367"/>
    </location>
</feature>
<name>A0ABQ9DUS8_9PASS</name>
<evidence type="ECO:0000256" key="7">
    <source>
        <dbReference type="ARBA" id="ARBA00022801"/>
    </source>
</evidence>
<evidence type="ECO:0000259" key="12">
    <source>
        <dbReference type="PROSITE" id="PS50879"/>
    </source>
</evidence>
<keyword evidence="2" id="KW-0808">Transferase</keyword>
<dbReference type="EMBL" id="WHWB01021452">
    <property type="protein sequence ID" value="KAJ7428680.1"/>
    <property type="molecule type" value="Genomic_DNA"/>
</dbReference>
<feature type="domain" description="RNase H type-1" evidence="12">
    <location>
        <begin position="185"/>
        <end position="322"/>
    </location>
</feature>
<evidence type="ECO:0000256" key="3">
    <source>
        <dbReference type="ARBA" id="ARBA00022695"/>
    </source>
</evidence>
<evidence type="ECO:0000313" key="14">
    <source>
        <dbReference type="EMBL" id="KAJ7428680.1"/>
    </source>
</evidence>
<keyword evidence="10" id="KW-0862">Zinc</keyword>
<keyword evidence="8" id="KW-0695">RNA-directed DNA polymerase</keyword>
<dbReference type="Pfam" id="PF00665">
    <property type="entry name" value="rve"/>
    <property type="match status" value="1"/>
</dbReference>
<organism evidence="14 15">
    <name type="scientific">Willisornis vidua</name>
    <name type="common">Xingu scale-backed antbird</name>
    <dbReference type="NCBI Taxonomy" id="1566151"/>
    <lineage>
        <taxon>Eukaryota</taxon>
        <taxon>Metazoa</taxon>
        <taxon>Chordata</taxon>
        <taxon>Craniata</taxon>
        <taxon>Vertebrata</taxon>
        <taxon>Euteleostomi</taxon>
        <taxon>Archelosauria</taxon>
        <taxon>Archosauria</taxon>
        <taxon>Dinosauria</taxon>
        <taxon>Saurischia</taxon>
        <taxon>Theropoda</taxon>
        <taxon>Coelurosauria</taxon>
        <taxon>Aves</taxon>
        <taxon>Neognathae</taxon>
        <taxon>Neoaves</taxon>
        <taxon>Telluraves</taxon>
        <taxon>Australaves</taxon>
        <taxon>Passeriformes</taxon>
        <taxon>Thamnophilidae</taxon>
        <taxon>Willisornis</taxon>
    </lineage>
</organism>
<dbReference type="PROSITE" id="PS50879">
    <property type="entry name" value="RNASE_H_1"/>
    <property type="match status" value="1"/>
</dbReference>
<dbReference type="SUPFAM" id="SSF53098">
    <property type="entry name" value="Ribonuclease H-like"/>
    <property type="match status" value="2"/>
</dbReference>
<keyword evidence="3" id="KW-0548">Nucleotidyltransferase</keyword>
<comment type="caution">
    <text evidence="14">The sequence shown here is derived from an EMBL/GenBank/DDBJ whole genome shotgun (WGS) entry which is preliminary data.</text>
</comment>
<evidence type="ECO:0000259" key="11">
    <source>
        <dbReference type="PROSITE" id="PS50876"/>
    </source>
</evidence>
<evidence type="ECO:0000256" key="9">
    <source>
        <dbReference type="ARBA" id="ARBA00023125"/>
    </source>
</evidence>
<evidence type="ECO:0000256" key="8">
    <source>
        <dbReference type="ARBA" id="ARBA00022918"/>
    </source>
</evidence>
<dbReference type="PROSITE" id="PS50876">
    <property type="entry name" value="ZF_INTEGRASE"/>
    <property type="match status" value="1"/>
</dbReference>
<dbReference type="InterPro" id="IPR017856">
    <property type="entry name" value="Integrase-like_N"/>
</dbReference>
<dbReference type="InterPro" id="IPR036397">
    <property type="entry name" value="RNaseH_sf"/>
</dbReference>
<feature type="domain" description="Integrase catalytic" evidence="13">
    <location>
        <begin position="377"/>
        <end position="490"/>
    </location>
</feature>
<dbReference type="EC" id="2.7.7.49" evidence="1"/>
<dbReference type="SUPFAM" id="SSF56672">
    <property type="entry name" value="DNA/RNA polymerases"/>
    <property type="match status" value="1"/>
</dbReference>
<evidence type="ECO:0000256" key="5">
    <source>
        <dbReference type="ARBA" id="ARBA00022723"/>
    </source>
</evidence>
<accession>A0ABQ9DUS8</accession>
<evidence type="ECO:0000256" key="4">
    <source>
        <dbReference type="ARBA" id="ARBA00022722"/>
    </source>
</evidence>
<dbReference type="SUPFAM" id="SSF46919">
    <property type="entry name" value="N-terminal Zn binding domain of HIV integrase"/>
    <property type="match status" value="1"/>
</dbReference>
<dbReference type="Proteomes" id="UP001145742">
    <property type="component" value="Unassembled WGS sequence"/>
</dbReference>
<dbReference type="InterPro" id="IPR043502">
    <property type="entry name" value="DNA/RNA_pol_sf"/>
</dbReference>
<evidence type="ECO:0000256" key="1">
    <source>
        <dbReference type="ARBA" id="ARBA00012493"/>
    </source>
</evidence>
<dbReference type="Gene3D" id="3.10.10.10">
    <property type="entry name" value="HIV Type 1 Reverse Transcriptase, subunit A, domain 1"/>
    <property type="match status" value="1"/>
</dbReference>
<sequence>MLPVHWHLLVIDLKDCFFNIPLHDEDKQRFAFTLPAINKEKPTQRTVSRRLENVPISLTFMMGEEFLMGAITQRKPDTGEFVVLEWLTTPLQPKTTIQQKVSALADLIKKGRIRLLQITGQEPYEIHVPISKVDLEWYLFHSTQLQKALLTVTSPIILKPLPSIVVSWMINEKWIELPKKSDKPLHHALTVFTDAGRRTRKAAATWKENDEWRYHLLEAQPGDTLKTLELLAVVWTLAHWVSQLLNIVTDSLYVAGVANRIEDSTIKDVKNPRLGQLLRQLRAAIAQRQARYAVLHIRSHQWQIGLGEGNAKADQLVSAAIQTPLSPFIQARETHAIFHQNAKGLAHMFGIPLAEARAIVKACPTCSQMNSGIGLGVGVNPKGLQANELWQMDVTHFVPFGKLKYLHVTIDTYSHAIWATPQSGKKANDVKQHLTQTFAVLGVPKTIKTDNGPAYISKEIASFFELWNVKHITGIPHSPTEQAVIEPIKC</sequence>
<dbReference type="InterPro" id="IPR012337">
    <property type="entry name" value="RNaseH-like_sf"/>
</dbReference>
<dbReference type="Pfam" id="PF02022">
    <property type="entry name" value="Integrase_Zn"/>
    <property type="match status" value="1"/>
</dbReference>
<dbReference type="InterPro" id="IPR002156">
    <property type="entry name" value="RNaseH_domain"/>
</dbReference>
<protein>
    <recommendedName>
        <fullName evidence="1">RNA-directed DNA polymerase</fullName>
        <ecNumber evidence="1">2.7.7.49</ecNumber>
    </recommendedName>
</protein>
<dbReference type="PROSITE" id="PS50994">
    <property type="entry name" value="INTEGRASE"/>
    <property type="match status" value="1"/>
</dbReference>
<dbReference type="Gene3D" id="1.10.10.200">
    <property type="match status" value="1"/>
</dbReference>
<keyword evidence="4" id="KW-0540">Nuclease</keyword>
<keyword evidence="15" id="KW-1185">Reference proteome</keyword>
<keyword evidence="5" id="KW-0479">Metal-binding</keyword>
<dbReference type="InterPro" id="IPR003308">
    <property type="entry name" value="Integrase_Zn-bd_dom_N"/>
</dbReference>
<dbReference type="Pfam" id="PF00075">
    <property type="entry name" value="RNase_H"/>
    <property type="match status" value="1"/>
</dbReference>
<evidence type="ECO:0000256" key="2">
    <source>
        <dbReference type="ARBA" id="ARBA00022679"/>
    </source>
</evidence>
<dbReference type="InterPro" id="IPR001584">
    <property type="entry name" value="Integrase_cat-core"/>
</dbReference>
<dbReference type="PANTHER" id="PTHR41694">
    <property type="entry name" value="ENDOGENOUS RETROVIRUS GROUP K MEMBER POL PROTEIN"/>
    <property type="match status" value="1"/>
</dbReference>
<proteinExistence type="predicted"/>